<dbReference type="RefSeq" id="WP_201364972.1">
    <property type="nucleotide sequence ID" value="NZ_BNJJ01000017.1"/>
</dbReference>
<dbReference type="Pfam" id="PF12911">
    <property type="entry name" value="OppC_N"/>
    <property type="match status" value="1"/>
</dbReference>
<dbReference type="EMBL" id="BNJJ01000017">
    <property type="protein sequence ID" value="GHO87407.1"/>
    <property type="molecule type" value="Genomic_DNA"/>
</dbReference>
<dbReference type="InterPro" id="IPR000515">
    <property type="entry name" value="MetI-like"/>
</dbReference>
<feature type="transmembrane region" description="Helical" evidence="7">
    <location>
        <begin position="168"/>
        <end position="185"/>
    </location>
</feature>
<dbReference type="PANTHER" id="PTHR43386">
    <property type="entry name" value="OLIGOPEPTIDE TRANSPORT SYSTEM PERMEASE PROTEIN APPC"/>
    <property type="match status" value="1"/>
</dbReference>
<dbReference type="PROSITE" id="PS50928">
    <property type="entry name" value="ABC_TM1"/>
    <property type="match status" value="1"/>
</dbReference>
<gene>
    <name evidence="9" type="ORF">KSZ_54130</name>
</gene>
<feature type="transmembrane region" description="Helical" evidence="7">
    <location>
        <begin position="47"/>
        <end position="66"/>
    </location>
</feature>
<dbReference type="InterPro" id="IPR050366">
    <property type="entry name" value="BP-dependent_transpt_permease"/>
</dbReference>
<feature type="transmembrane region" description="Helical" evidence="7">
    <location>
        <begin position="275"/>
        <end position="295"/>
    </location>
</feature>
<keyword evidence="6 7" id="KW-0472">Membrane</keyword>
<feature type="transmembrane region" description="Helical" evidence="7">
    <location>
        <begin position="141"/>
        <end position="162"/>
    </location>
</feature>
<dbReference type="InterPro" id="IPR035906">
    <property type="entry name" value="MetI-like_sf"/>
</dbReference>
<comment type="caution">
    <text evidence="9">The sequence shown here is derived from an EMBL/GenBank/DDBJ whole genome shotgun (WGS) entry which is preliminary data.</text>
</comment>
<name>A0ABQ3VMH0_9CHLR</name>
<dbReference type="Gene3D" id="1.10.3720.10">
    <property type="entry name" value="MetI-like"/>
    <property type="match status" value="1"/>
</dbReference>
<evidence type="ECO:0000256" key="1">
    <source>
        <dbReference type="ARBA" id="ARBA00004651"/>
    </source>
</evidence>
<sequence length="318" mass="34907">MAVSTNVYDEENNENRARFTPPTPTLLERWRAGWTTIVQSFRRDPRWWFAIVLLLFILAALFAPWISPYSPTLYHPAITAQGPSAAHWLGTDALGRDQLSRVIYGTRISLSVGVVTIFIGGLLGTILGLIAAYSKGWVDQLIAIVIDALLSFPSLILALALVTALGPSIINLAIALAVVRIPIYARISRGQTLQITTQDYVEAARVTGTPTWKILLRHVFPNIFSPLLVQATISISLTILDETVLSFLGLGVQPPTPEWGTMINDAQQYLPTDPWMMVGPAVTIIILLISMNLLGDAVRDRLDPRSQDTISLSTPNQS</sequence>
<protein>
    <submittedName>
        <fullName evidence="9">ABC transporter permease</fullName>
    </submittedName>
</protein>
<feature type="transmembrane region" description="Helical" evidence="7">
    <location>
        <begin position="219"/>
        <end position="240"/>
    </location>
</feature>
<comment type="similarity">
    <text evidence="7">Belongs to the binding-protein-dependent transport system permease family.</text>
</comment>
<reference evidence="9 10" key="1">
    <citation type="journal article" date="2021" name="Int. J. Syst. Evol. Microbiol.">
        <title>Reticulibacter mediterranei gen. nov., sp. nov., within the new family Reticulibacteraceae fam. nov., and Ktedonospora formicarum gen. nov., sp. nov., Ktedonobacter robiniae sp. nov., Dictyobacter formicarum sp. nov. and Dictyobacter arantiisoli sp. nov., belonging to the class Ktedonobacteria.</title>
        <authorList>
            <person name="Yabe S."/>
            <person name="Zheng Y."/>
            <person name="Wang C.M."/>
            <person name="Sakai Y."/>
            <person name="Abe K."/>
            <person name="Yokota A."/>
            <person name="Donadio S."/>
            <person name="Cavaletti L."/>
            <person name="Monciardini P."/>
        </authorList>
    </citation>
    <scope>NUCLEOTIDE SEQUENCE [LARGE SCALE GENOMIC DNA]</scope>
    <source>
        <strain evidence="9 10">SOSP1-9</strain>
    </source>
</reference>
<feature type="domain" description="ABC transmembrane type-1" evidence="8">
    <location>
        <begin position="106"/>
        <end position="295"/>
    </location>
</feature>
<keyword evidence="2 7" id="KW-0813">Transport</keyword>
<proteinExistence type="inferred from homology"/>
<evidence type="ECO:0000256" key="5">
    <source>
        <dbReference type="ARBA" id="ARBA00022989"/>
    </source>
</evidence>
<keyword evidence="4 7" id="KW-0812">Transmembrane</keyword>
<keyword evidence="10" id="KW-1185">Reference proteome</keyword>
<organism evidence="9 10">
    <name type="scientific">Dictyobacter formicarum</name>
    <dbReference type="NCBI Taxonomy" id="2778368"/>
    <lineage>
        <taxon>Bacteria</taxon>
        <taxon>Bacillati</taxon>
        <taxon>Chloroflexota</taxon>
        <taxon>Ktedonobacteria</taxon>
        <taxon>Ktedonobacterales</taxon>
        <taxon>Dictyobacteraceae</taxon>
        <taxon>Dictyobacter</taxon>
    </lineage>
</organism>
<dbReference type="CDD" id="cd06261">
    <property type="entry name" value="TM_PBP2"/>
    <property type="match status" value="1"/>
</dbReference>
<accession>A0ABQ3VMH0</accession>
<evidence type="ECO:0000256" key="6">
    <source>
        <dbReference type="ARBA" id="ARBA00023136"/>
    </source>
</evidence>
<evidence type="ECO:0000256" key="2">
    <source>
        <dbReference type="ARBA" id="ARBA00022448"/>
    </source>
</evidence>
<dbReference type="InterPro" id="IPR025966">
    <property type="entry name" value="OppC_N"/>
</dbReference>
<keyword evidence="5 7" id="KW-1133">Transmembrane helix</keyword>
<keyword evidence="3" id="KW-1003">Cell membrane</keyword>
<dbReference type="Proteomes" id="UP000635565">
    <property type="component" value="Unassembled WGS sequence"/>
</dbReference>
<evidence type="ECO:0000256" key="3">
    <source>
        <dbReference type="ARBA" id="ARBA00022475"/>
    </source>
</evidence>
<evidence type="ECO:0000256" key="7">
    <source>
        <dbReference type="RuleBase" id="RU363032"/>
    </source>
</evidence>
<dbReference type="SUPFAM" id="SSF161098">
    <property type="entry name" value="MetI-like"/>
    <property type="match status" value="1"/>
</dbReference>
<evidence type="ECO:0000313" key="9">
    <source>
        <dbReference type="EMBL" id="GHO87407.1"/>
    </source>
</evidence>
<evidence type="ECO:0000259" key="8">
    <source>
        <dbReference type="PROSITE" id="PS50928"/>
    </source>
</evidence>
<evidence type="ECO:0000256" key="4">
    <source>
        <dbReference type="ARBA" id="ARBA00022692"/>
    </source>
</evidence>
<dbReference type="PANTHER" id="PTHR43386:SF25">
    <property type="entry name" value="PEPTIDE ABC TRANSPORTER PERMEASE PROTEIN"/>
    <property type="match status" value="1"/>
</dbReference>
<evidence type="ECO:0000313" key="10">
    <source>
        <dbReference type="Proteomes" id="UP000635565"/>
    </source>
</evidence>
<comment type="subcellular location">
    <subcellularLocation>
        <location evidence="1 7">Cell membrane</location>
        <topology evidence="1 7">Multi-pass membrane protein</topology>
    </subcellularLocation>
</comment>
<dbReference type="Pfam" id="PF00528">
    <property type="entry name" value="BPD_transp_1"/>
    <property type="match status" value="1"/>
</dbReference>
<feature type="transmembrane region" description="Helical" evidence="7">
    <location>
        <begin position="108"/>
        <end position="134"/>
    </location>
</feature>